<dbReference type="GO" id="GO:0005739">
    <property type="term" value="C:mitochondrion"/>
    <property type="evidence" value="ECO:0007669"/>
    <property type="project" value="TreeGrafter"/>
</dbReference>
<reference evidence="4" key="2">
    <citation type="submission" date="2015-01" db="EMBL/GenBank/DDBJ databases">
        <title>Evolutionary Origins and Diversification of the Mycorrhizal Mutualists.</title>
        <authorList>
            <consortium name="DOE Joint Genome Institute"/>
            <consortium name="Mycorrhizal Genomics Consortium"/>
            <person name="Kohler A."/>
            <person name="Kuo A."/>
            <person name="Nagy L.G."/>
            <person name="Floudas D."/>
            <person name="Copeland A."/>
            <person name="Barry K.W."/>
            <person name="Cichocki N."/>
            <person name="Veneault-Fourrey C."/>
            <person name="LaButti K."/>
            <person name="Lindquist E.A."/>
            <person name="Lipzen A."/>
            <person name="Lundell T."/>
            <person name="Morin E."/>
            <person name="Murat C."/>
            <person name="Riley R."/>
            <person name="Ohm R."/>
            <person name="Sun H."/>
            <person name="Tunlid A."/>
            <person name="Henrissat B."/>
            <person name="Grigoriev I.V."/>
            <person name="Hibbett D.S."/>
            <person name="Martin F."/>
        </authorList>
    </citation>
    <scope>NUCLEOTIDE SEQUENCE [LARGE SCALE GENOMIC DNA]</scope>
    <source>
        <strain evidence="4">ATCC 200175</strain>
    </source>
</reference>
<dbReference type="GO" id="GO:0005874">
    <property type="term" value="C:microtubule"/>
    <property type="evidence" value="ECO:0007669"/>
    <property type="project" value="TreeGrafter"/>
</dbReference>
<organism evidence="3 4">
    <name type="scientific">Paxillus involutus ATCC 200175</name>
    <dbReference type="NCBI Taxonomy" id="664439"/>
    <lineage>
        <taxon>Eukaryota</taxon>
        <taxon>Fungi</taxon>
        <taxon>Dikarya</taxon>
        <taxon>Basidiomycota</taxon>
        <taxon>Agaricomycotina</taxon>
        <taxon>Agaricomycetes</taxon>
        <taxon>Agaricomycetidae</taxon>
        <taxon>Boletales</taxon>
        <taxon>Paxilineae</taxon>
        <taxon>Paxillaceae</taxon>
        <taxon>Paxillus</taxon>
    </lineage>
</organism>
<proteinExistence type="predicted"/>
<reference evidence="3 4" key="1">
    <citation type="submission" date="2014-06" db="EMBL/GenBank/DDBJ databases">
        <authorList>
            <consortium name="DOE Joint Genome Institute"/>
            <person name="Kuo A."/>
            <person name="Kohler A."/>
            <person name="Nagy L.G."/>
            <person name="Floudas D."/>
            <person name="Copeland A."/>
            <person name="Barry K.W."/>
            <person name="Cichocki N."/>
            <person name="Veneault-Fourrey C."/>
            <person name="LaButti K."/>
            <person name="Lindquist E.A."/>
            <person name="Lipzen A."/>
            <person name="Lundell T."/>
            <person name="Morin E."/>
            <person name="Murat C."/>
            <person name="Sun H."/>
            <person name="Tunlid A."/>
            <person name="Henrissat B."/>
            <person name="Grigoriev I.V."/>
            <person name="Hibbett D.S."/>
            <person name="Martin F."/>
            <person name="Nordberg H.P."/>
            <person name="Cantor M.N."/>
            <person name="Hua S.X."/>
        </authorList>
    </citation>
    <scope>NUCLEOTIDE SEQUENCE [LARGE SCALE GENOMIC DNA]</scope>
    <source>
        <strain evidence="3 4">ATCC 200175</strain>
    </source>
</reference>
<dbReference type="PANTHER" id="PTHR11566:SF21">
    <property type="entry name" value="DYNAMIN RELATED PROTEIN 1, ISOFORM A"/>
    <property type="match status" value="1"/>
</dbReference>
<dbReference type="InterPro" id="IPR022812">
    <property type="entry name" value="Dynamin"/>
</dbReference>
<dbReference type="GO" id="GO:0000266">
    <property type="term" value="P:mitochondrial fission"/>
    <property type="evidence" value="ECO:0007669"/>
    <property type="project" value="TreeGrafter"/>
</dbReference>
<dbReference type="SUPFAM" id="SSF52540">
    <property type="entry name" value="P-loop containing nucleoside triphosphate hydrolases"/>
    <property type="match status" value="1"/>
</dbReference>
<accession>A0A0C9TA11</accession>
<dbReference type="GO" id="GO:0008017">
    <property type="term" value="F:microtubule binding"/>
    <property type="evidence" value="ECO:0007669"/>
    <property type="project" value="TreeGrafter"/>
</dbReference>
<feature type="region of interest" description="Disordered" evidence="1">
    <location>
        <begin position="134"/>
        <end position="163"/>
    </location>
</feature>
<dbReference type="PRINTS" id="PR00195">
    <property type="entry name" value="DYNAMIN"/>
</dbReference>
<dbReference type="HOGENOM" id="CLU_1627618_0_0_1"/>
<dbReference type="GO" id="GO:0016020">
    <property type="term" value="C:membrane"/>
    <property type="evidence" value="ECO:0007669"/>
    <property type="project" value="TreeGrafter"/>
</dbReference>
<evidence type="ECO:0000313" key="4">
    <source>
        <dbReference type="Proteomes" id="UP000053647"/>
    </source>
</evidence>
<dbReference type="GO" id="GO:0003924">
    <property type="term" value="F:GTPase activity"/>
    <property type="evidence" value="ECO:0007669"/>
    <property type="project" value="TreeGrafter"/>
</dbReference>
<dbReference type="InterPro" id="IPR045063">
    <property type="entry name" value="Dynamin_N"/>
</dbReference>
<dbReference type="GO" id="GO:0048312">
    <property type="term" value="P:intracellular distribution of mitochondria"/>
    <property type="evidence" value="ECO:0007669"/>
    <property type="project" value="TreeGrafter"/>
</dbReference>
<gene>
    <name evidence="3" type="ORF">PAXINDRAFT_14674</name>
</gene>
<sequence length="163" mass="17782">MYDIFPYLVYSMIAPRTRTLTSHPQGIYAVSAAPCKTTDTGPPEPDPEAKVETSSASGLERSLKFSRNVVAISIEDPDVINLSFVDLPGLIQNEEQEVIDLVQGIAVKAISRPNTIILTMIPMSDDMQNQQSVRLAREADPDGERVPTKPDTLDEGAINAKTL</sequence>
<keyword evidence="4" id="KW-1185">Reference proteome</keyword>
<dbReference type="PANTHER" id="PTHR11566">
    <property type="entry name" value="DYNAMIN"/>
    <property type="match status" value="1"/>
</dbReference>
<feature type="region of interest" description="Disordered" evidence="1">
    <location>
        <begin position="33"/>
        <end position="57"/>
    </location>
</feature>
<evidence type="ECO:0000256" key="1">
    <source>
        <dbReference type="SAM" id="MobiDB-lite"/>
    </source>
</evidence>
<dbReference type="InterPro" id="IPR027417">
    <property type="entry name" value="P-loop_NTPase"/>
</dbReference>
<dbReference type="AlphaFoldDB" id="A0A0C9TA11"/>
<dbReference type="Gene3D" id="3.40.50.300">
    <property type="entry name" value="P-loop containing nucleotide triphosphate hydrolases"/>
    <property type="match status" value="1"/>
</dbReference>
<dbReference type="EMBL" id="KN819363">
    <property type="protein sequence ID" value="KIJ12475.1"/>
    <property type="molecule type" value="Genomic_DNA"/>
</dbReference>
<dbReference type="OrthoDB" id="5061070at2759"/>
<dbReference type="Proteomes" id="UP000053647">
    <property type="component" value="Unassembled WGS sequence"/>
</dbReference>
<feature type="compositionally biased region" description="Basic and acidic residues" evidence="1">
    <location>
        <begin position="135"/>
        <end position="152"/>
    </location>
</feature>
<name>A0A0C9TA11_PAXIN</name>
<evidence type="ECO:0000313" key="3">
    <source>
        <dbReference type="EMBL" id="KIJ12475.1"/>
    </source>
</evidence>
<dbReference type="GO" id="GO:0006897">
    <property type="term" value="P:endocytosis"/>
    <property type="evidence" value="ECO:0007669"/>
    <property type="project" value="TreeGrafter"/>
</dbReference>
<evidence type="ECO:0000259" key="2">
    <source>
        <dbReference type="Pfam" id="PF00350"/>
    </source>
</evidence>
<protein>
    <recommendedName>
        <fullName evidence="2">Dynamin N-terminal domain-containing protein</fullName>
    </recommendedName>
</protein>
<feature type="domain" description="Dynamin N-terminal" evidence="2">
    <location>
        <begin position="61"/>
        <end position="146"/>
    </location>
</feature>
<dbReference type="Pfam" id="PF00350">
    <property type="entry name" value="Dynamin_N"/>
    <property type="match status" value="1"/>
</dbReference>
<dbReference type="GO" id="GO:0016559">
    <property type="term" value="P:peroxisome fission"/>
    <property type="evidence" value="ECO:0007669"/>
    <property type="project" value="TreeGrafter"/>
</dbReference>